<dbReference type="Pfam" id="PF00691">
    <property type="entry name" value="OmpA"/>
    <property type="match status" value="1"/>
</dbReference>
<dbReference type="Gene3D" id="3.30.1330.60">
    <property type="entry name" value="OmpA-like domain"/>
    <property type="match status" value="1"/>
</dbReference>
<feature type="signal peptide" evidence="2">
    <location>
        <begin position="1"/>
        <end position="20"/>
    </location>
</feature>
<dbReference type="AlphaFoldDB" id="A0A1Y5SYE0"/>
<proteinExistence type="predicted"/>
<sequence>MKPTGWLLCAMLCWPVPAAAEPIALRHDGRTVAEGELLGFDGRYYRILGPNGEVTLDGRTLECIGAGCPSPEAPQIVRISGEASVVRTVLPPLIETFSRREGYDLAHDTDGAATRYTLSRGDKVLARMTLAPTSSSEGFADLVADLADVAVSLRPPDSIELALAREAGRGDLSEASRRAILGLDGVVPVVSALSERSAISVEDISGWPPEALHIPDPATSAGEAILRHFPSLGDRPVVPHATLEALAAAVAASPDALGLTLYSAQGDTLPLTLMGPCGASVDADPQSLKTEDYPLTAPVFLYTPMRRITGVARNFLDYVVSPIAQPVIQRAGLVDQFPEAIPFAAQGERLGLAIIAAEQDAVLTGLQRMVTDLRGKARLTLSFRFEGGSSQLDAQSQDNVDRLAAALRGGLFDGRRLIFAGFSDGGGTVYGNRRLSRERAEAVRSAVAEAVPGTNVLLDVAAYGEVLPIACDETDWGRRMNRRVEVWVGADEPTGTPRPGN</sequence>
<organism evidence="4 5">
    <name type="scientific">Palleronia marisminoris</name>
    <dbReference type="NCBI Taxonomy" id="315423"/>
    <lineage>
        <taxon>Bacteria</taxon>
        <taxon>Pseudomonadati</taxon>
        <taxon>Pseudomonadota</taxon>
        <taxon>Alphaproteobacteria</taxon>
        <taxon>Rhodobacterales</taxon>
        <taxon>Roseobacteraceae</taxon>
        <taxon>Palleronia</taxon>
    </lineage>
</organism>
<dbReference type="InterPro" id="IPR006665">
    <property type="entry name" value="OmpA-like"/>
</dbReference>
<reference evidence="4 5" key="1">
    <citation type="submission" date="2017-03" db="EMBL/GenBank/DDBJ databases">
        <authorList>
            <person name="Afonso C.L."/>
            <person name="Miller P.J."/>
            <person name="Scott M.A."/>
            <person name="Spackman E."/>
            <person name="Goraichik I."/>
            <person name="Dimitrov K.M."/>
            <person name="Suarez D.L."/>
            <person name="Swayne D.E."/>
        </authorList>
    </citation>
    <scope>NUCLEOTIDE SEQUENCE [LARGE SCALE GENOMIC DNA]</scope>
    <source>
        <strain evidence="4 5">CECT 7066</strain>
    </source>
</reference>
<dbReference type="RefSeq" id="WP_085854348.1">
    <property type="nucleotide sequence ID" value="NZ_FOPF01000006.1"/>
</dbReference>
<dbReference type="InterPro" id="IPR050330">
    <property type="entry name" value="Bact_OuterMem_StrucFunc"/>
</dbReference>
<evidence type="ECO:0000256" key="1">
    <source>
        <dbReference type="PROSITE-ProRule" id="PRU00473"/>
    </source>
</evidence>
<evidence type="ECO:0000313" key="4">
    <source>
        <dbReference type="EMBL" id="SLN51850.1"/>
    </source>
</evidence>
<dbReference type="SUPFAM" id="SSF103088">
    <property type="entry name" value="OmpA-like"/>
    <property type="match status" value="1"/>
</dbReference>
<feature type="domain" description="OmpA-like" evidence="3">
    <location>
        <begin position="374"/>
        <end position="492"/>
    </location>
</feature>
<dbReference type="CDD" id="cd07185">
    <property type="entry name" value="OmpA_C-like"/>
    <property type="match status" value="1"/>
</dbReference>
<dbReference type="PROSITE" id="PS51123">
    <property type="entry name" value="OMPA_2"/>
    <property type="match status" value="1"/>
</dbReference>
<feature type="chain" id="PRO_5011006189" description="OmpA-like domain-containing protein" evidence="2">
    <location>
        <begin position="21"/>
        <end position="501"/>
    </location>
</feature>
<gene>
    <name evidence="4" type="ORF">PAM7066_02383</name>
</gene>
<evidence type="ECO:0000256" key="2">
    <source>
        <dbReference type="SAM" id="SignalP"/>
    </source>
</evidence>
<accession>A0A1Y5SYE0</accession>
<keyword evidence="1" id="KW-0472">Membrane</keyword>
<dbReference type="GO" id="GO:0016020">
    <property type="term" value="C:membrane"/>
    <property type="evidence" value="ECO:0007669"/>
    <property type="project" value="UniProtKB-UniRule"/>
</dbReference>
<dbReference type="Proteomes" id="UP000193870">
    <property type="component" value="Unassembled WGS sequence"/>
</dbReference>
<dbReference type="OrthoDB" id="9790048at2"/>
<dbReference type="InterPro" id="IPR036737">
    <property type="entry name" value="OmpA-like_sf"/>
</dbReference>
<keyword evidence="5" id="KW-1185">Reference proteome</keyword>
<dbReference type="PANTHER" id="PTHR30329:SF21">
    <property type="entry name" value="LIPOPROTEIN YIAD-RELATED"/>
    <property type="match status" value="1"/>
</dbReference>
<dbReference type="STRING" id="315423.SAMN04488020_106149"/>
<protein>
    <recommendedName>
        <fullName evidence="3">OmpA-like domain-containing protein</fullName>
    </recommendedName>
</protein>
<dbReference type="EMBL" id="FWFV01000006">
    <property type="protein sequence ID" value="SLN51850.1"/>
    <property type="molecule type" value="Genomic_DNA"/>
</dbReference>
<dbReference type="PANTHER" id="PTHR30329">
    <property type="entry name" value="STATOR ELEMENT OF FLAGELLAR MOTOR COMPLEX"/>
    <property type="match status" value="1"/>
</dbReference>
<name>A0A1Y5SYE0_9RHOB</name>
<dbReference type="Gene3D" id="3.40.190.10">
    <property type="entry name" value="Periplasmic binding protein-like II"/>
    <property type="match status" value="2"/>
</dbReference>
<keyword evidence="2" id="KW-0732">Signal</keyword>
<evidence type="ECO:0000313" key="5">
    <source>
        <dbReference type="Proteomes" id="UP000193870"/>
    </source>
</evidence>
<dbReference type="SUPFAM" id="SSF53850">
    <property type="entry name" value="Periplasmic binding protein-like II"/>
    <property type="match status" value="1"/>
</dbReference>
<evidence type="ECO:0000259" key="3">
    <source>
        <dbReference type="PROSITE" id="PS51123"/>
    </source>
</evidence>